<evidence type="ECO:0000313" key="1">
    <source>
        <dbReference type="EMBL" id="MBK9719613.1"/>
    </source>
</evidence>
<dbReference type="EMBL" id="JADKFW010000021">
    <property type="protein sequence ID" value="MBK9719613.1"/>
    <property type="molecule type" value="Genomic_DNA"/>
</dbReference>
<comment type="caution">
    <text evidence="1">The sequence shown here is derived from an EMBL/GenBank/DDBJ whole genome shotgun (WGS) entry which is preliminary data.</text>
</comment>
<evidence type="ECO:0000313" key="2">
    <source>
        <dbReference type="Proteomes" id="UP000808349"/>
    </source>
</evidence>
<gene>
    <name evidence="1" type="ORF">IPO85_19265</name>
</gene>
<dbReference type="Proteomes" id="UP000808349">
    <property type="component" value="Unassembled WGS sequence"/>
</dbReference>
<accession>A0A9D7SBZ5</accession>
<protein>
    <submittedName>
        <fullName evidence="1">Uncharacterized protein</fullName>
    </submittedName>
</protein>
<proteinExistence type="predicted"/>
<organism evidence="1 2">
    <name type="scientific">Candidatus Defluviibacterium haderslevense</name>
    <dbReference type="NCBI Taxonomy" id="2981993"/>
    <lineage>
        <taxon>Bacteria</taxon>
        <taxon>Pseudomonadati</taxon>
        <taxon>Bacteroidota</taxon>
        <taxon>Saprospiria</taxon>
        <taxon>Saprospirales</taxon>
        <taxon>Saprospiraceae</taxon>
        <taxon>Candidatus Defluviibacterium</taxon>
    </lineage>
</organism>
<sequence>MDQKVDLVDVMSDLIPTKSGDFLMHFKQKGAYIDGTTRRKYFIAPTLRISKTGEIVSQFQFIIDREKFTDFDIRKVLETTYGTVYYFGSAISISKRIDLFIIKTDIKGTIIWANTYQTNAELAIKTAVLDDKQDIVFTADSYGHAGGMLRAGLTVDGDIKWNSFNTTKPYEQIRHLSLSKSGDCQVIYDKTLSFAMFNTNKNGLNCLGQSSTLDIKKTPAEVELSTHNSILETDNSIWEKKTIQVKSIGKIKGIIDCAK</sequence>
<dbReference type="AlphaFoldDB" id="A0A9D7SBZ5"/>
<reference evidence="1 2" key="1">
    <citation type="submission" date="2020-10" db="EMBL/GenBank/DDBJ databases">
        <title>Connecting structure to function with the recovery of over 1000 high-quality activated sludge metagenome-assembled genomes encoding full-length rRNA genes using long-read sequencing.</title>
        <authorList>
            <person name="Singleton C.M."/>
            <person name="Petriglieri F."/>
            <person name="Kristensen J.M."/>
            <person name="Kirkegaard R.H."/>
            <person name="Michaelsen T.Y."/>
            <person name="Andersen M.H."/>
            <person name="Karst S.M."/>
            <person name="Dueholm M.S."/>
            <person name="Nielsen P.H."/>
            <person name="Albertsen M."/>
        </authorList>
    </citation>
    <scope>NUCLEOTIDE SEQUENCE [LARGE SCALE GENOMIC DNA]</scope>
    <source>
        <strain evidence="1">Ribe_18-Q3-R11-54_BAT3C.373</strain>
    </source>
</reference>
<name>A0A9D7SBZ5_9BACT</name>